<name>A0A9P9ERL7_9HYPO</name>
<gene>
    <name evidence="3" type="ORF">B0J13DRAFT_556102</name>
</gene>
<keyword evidence="4" id="KW-1185">Reference proteome</keyword>
<evidence type="ECO:0000313" key="4">
    <source>
        <dbReference type="Proteomes" id="UP000717696"/>
    </source>
</evidence>
<dbReference type="AlphaFoldDB" id="A0A9P9ERL7"/>
<accession>A0A9P9ERL7</accession>
<dbReference type="InterPro" id="IPR006583">
    <property type="entry name" value="PAN-3_domain"/>
</dbReference>
<organism evidence="3 4">
    <name type="scientific">Dactylonectria estremocensis</name>
    <dbReference type="NCBI Taxonomy" id="1079267"/>
    <lineage>
        <taxon>Eukaryota</taxon>
        <taxon>Fungi</taxon>
        <taxon>Dikarya</taxon>
        <taxon>Ascomycota</taxon>
        <taxon>Pezizomycotina</taxon>
        <taxon>Sordariomycetes</taxon>
        <taxon>Hypocreomycetidae</taxon>
        <taxon>Hypocreales</taxon>
        <taxon>Nectriaceae</taxon>
        <taxon>Dactylonectria</taxon>
    </lineage>
</organism>
<comment type="caution">
    <text evidence="3">The sequence shown here is derived from an EMBL/GenBank/DDBJ whole genome shotgun (WGS) entry which is preliminary data.</text>
</comment>
<evidence type="ECO:0000313" key="3">
    <source>
        <dbReference type="EMBL" id="KAH7142852.1"/>
    </source>
</evidence>
<keyword evidence="1" id="KW-0732">Signal</keyword>
<dbReference type="EMBL" id="JAGMUU010000011">
    <property type="protein sequence ID" value="KAH7142852.1"/>
    <property type="molecule type" value="Genomic_DNA"/>
</dbReference>
<reference evidence="3" key="1">
    <citation type="journal article" date="2021" name="Nat. Commun.">
        <title>Genetic determinants of endophytism in the Arabidopsis root mycobiome.</title>
        <authorList>
            <person name="Mesny F."/>
            <person name="Miyauchi S."/>
            <person name="Thiergart T."/>
            <person name="Pickel B."/>
            <person name="Atanasova L."/>
            <person name="Karlsson M."/>
            <person name="Huettel B."/>
            <person name="Barry K.W."/>
            <person name="Haridas S."/>
            <person name="Chen C."/>
            <person name="Bauer D."/>
            <person name="Andreopoulos W."/>
            <person name="Pangilinan J."/>
            <person name="LaButti K."/>
            <person name="Riley R."/>
            <person name="Lipzen A."/>
            <person name="Clum A."/>
            <person name="Drula E."/>
            <person name="Henrissat B."/>
            <person name="Kohler A."/>
            <person name="Grigoriev I.V."/>
            <person name="Martin F.M."/>
            <person name="Hacquard S."/>
        </authorList>
    </citation>
    <scope>NUCLEOTIDE SEQUENCE</scope>
    <source>
        <strain evidence="3">MPI-CAGE-AT-0021</strain>
    </source>
</reference>
<dbReference type="Pfam" id="PF08277">
    <property type="entry name" value="PAN_3"/>
    <property type="match status" value="1"/>
</dbReference>
<evidence type="ECO:0000259" key="2">
    <source>
        <dbReference type="Pfam" id="PF08277"/>
    </source>
</evidence>
<dbReference type="Proteomes" id="UP000717696">
    <property type="component" value="Unassembled WGS sequence"/>
</dbReference>
<proteinExistence type="predicted"/>
<feature type="domain" description="PAN-3" evidence="2">
    <location>
        <begin position="61"/>
        <end position="89"/>
    </location>
</feature>
<protein>
    <recommendedName>
        <fullName evidence="2">PAN-3 domain-containing protein</fullName>
    </recommendedName>
</protein>
<feature type="chain" id="PRO_5040213041" description="PAN-3 domain-containing protein" evidence="1">
    <location>
        <begin position="22"/>
        <end position="129"/>
    </location>
</feature>
<dbReference type="OrthoDB" id="10285803at2759"/>
<evidence type="ECO:0000256" key="1">
    <source>
        <dbReference type="SAM" id="SignalP"/>
    </source>
</evidence>
<feature type="signal peptide" evidence="1">
    <location>
        <begin position="1"/>
        <end position="21"/>
    </location>
</feature>
<sequence>MSLRKFLVAAFTTLLATTAHAGPCSLTCQQKVDRSHLVCGRHSSPINAGTPIPVKDGNDWDLVECAGFCYWRQNCRTFYWDSGECYLFDNAPSDMIFTGTSPGQWYDVDCFRCQELTNCWPTDMCQQQR</sequence>